<dbReference type="Proteomes" id="UP000664521">
    <property type="component" value="Unassembled WGS sequence"/>
</dbReference>
<gene>
    <name evidence="3" type="ORF">HETSPECPRED_009519</name>
</gene>
<keyword evidence="2" id="KW-0812">Transmembrane</keyword>
<organism evidence="3 4">
    <name type="scientific">Heterodermia speciosa</name>
    <dbReference type="NCBI Taxonomy" id="116794"/>
    <lineage>
        <taxon>Eukaryota</taxon>
        <taxon>Fungi</taxon>
        <taxon>Dikarya</taxon>
        <taxon>Ascomycota</taxon>
        <taxon>Pezizomycotina</taxon>
        <taxon>Lecanoromycetes</taxon>
        <taxon>OSLEUM clade</taxon>
        <taxon>Lecanoromycetidae</taxon>
        <taxon>Caliciales</taxon>
        <taxon>Physciaceae</taxon>
        <taxon>Heterodermia</taxon>
    </lineage>
</organism>
<keyword evidence="2" id="KW-0472">Membrane</keyword>
<keyword evidence="4" id="KW-1185">Reference proteome</keyword>
<comment type="caution">
    <text evidence="3">The sequence shown here is derived from an EMBL/GenBank/DDBJ whole genome shotgun (WGS) entry which is preliminary data.</text>
</comment>
<feature type="region of interest" description="Disordered" evidence="1">
    <location>
        <begin position="185"/>
        <end position="209"/>
    </location>
</feature>
<dbReference type="AlphaFoldDB" id="A0A8H3EQJ3"/>
<dbReference type="EMBL" id="CAJPDS010000008">
    <property type="protein sequence ID" value="CAF9909783.1"/>
    <property type="molecule type" value="Genomic_DNA"/>
</dbReference>
<reference evidence="3" key="1">
    <citation type="submission" date="2021-03" db="EMBL/GenBank/DDBJ databases">
        <authorList>
            <person name="Tagirdzhanova G."/>
        </authorList>
    </citation>
    <scope>NUCLEOTIDE SEQUENCE</scope>
</reference>
<evidence type="ECO:0000256" key="1">
    <source>
        <dbReference type="SAM" id="MobiDB-lite"/>
    </source>
</evidence>
<protein>
    <submittedName>
        <fullName evidence="3">Uncharacterized protein</fullName>
    </submittedName>
</protein>
<name>A0A8H3EQJ3_9LECA</name>
<evidence type="ECO:0000313" key="3">
    <source>
        <dbReference type="EMBL" id="CAF9909783.1"/>
    </source>
</evidence>
<dbReference type="OrthoDB" id="5215637at2759"/>
<proteinExistence type="predicted"/>
<feature type="transmembrane region" description="Helical" evidence="2">
    <location>
        <begin position="97"/>
        <end position="120"/>
    </location>
</feature>
<keyword evidence="2" id="KW-1133">Transmembrane helix</keyword>
<evidence type="ECO:0000256" key="2">
    <source>
        <dbReference type="SAM" id="Phobius"/>
    </source>
</evidence>
<sequence length="209" mass="22045">MRLKTLTHGADQSGQLRNSSDQIVTQCADTSFCCGQGDNATTCCNEGKGLFILPNGTVSDRQPSSTVFVTTIAQEPGPTDTTKPKPNANASSNNTGAIAGGAIGGAAVVAFIACGTWLCLRKRRSAKLKSQLLTPVTPEEQTEEIPADGGTSIRAELDSRMWNEAAAGPATTETPVDLYGRQWIEADSGARSPQEMDSAPVRRQGNVRF</sequence>
<accession>A0A8H3EQJ3</accession>
<evidence type="ECO:0000313" key="4">
    <source>
        <dbReference type="Proteomes" id="UP000664521"/>
    </source>
</evidence>